<dbReference type="RefSeq" id="WP_002597422.1">
    <property type="nucleotide sequence ID" value="NZ_KB850956.1"/>
</dbReference>
<reference evidence="1 2" key="1">
    <citation type="submission" date="2013-01" db="EMBL/GenBank/DDBJ databases">
        <title>The Genome Sequence of Clostridium colicanis 209318.</title>
        <authorList>
            <consortium name="The Broad Institute Genome Sequencing Platform"/>
            <person name="Earl A."/>
            <person name="Ward D."/>
            <person name="Feldgarden M."/>
            <person name="Gevers D."/>
            <person name="Courvalin P."/>
            <person name="Lambert T."/>
            <person name="Walker B."/>
            <person name="Young S.K."/>
            <person name="Zeng Q."/>
            <person name="Gargeya S."/>
            <person name="Fitzgerald M."/>
            <person name="Haas B."/>
            <person name="Abouelleil A."/>
            <person name="Alvarado L."/>
            <person name="Arachchi H.M."/>
            <person name="Berlin A.M."/>
            <person name="Chapman S.B."/>
            <person name="Dewar J."/>
            <person name="Goldberg J."/>
            <person name="Griggs A."/>
            <person name="Gujja S."/>
            <person name="Hansen M."/>
            <person name="Howarth C."/>
            <person name="Imamovic A."/>
            <person name="Larimer J."/>
            <person name="McCowan C."/>
            <person name="Murphy C."/>
            <person name="Neiman D."/>
            <person name="Pearson M."/>
            <person name="Priest M."/>
            <person name="Roberts A."/>
            <person name="Saif S."/>
            <person name="Shea T."/>
            <person name="Sisk P."/>
            <person name="Sykes S."/>
            <person name="Wortman J."/>
            <person name="Nusbaum C."/>
            <person name="Birren B."/>
        </authorList>
    </citation>
    <scope>NUCLEOTIDE SEQUENCE [LARGE SCALE GENOMIC DNA]</scope>
    <source>
        <strain evidence="1 2">209318</strain>
    </source>
</reference>
<proteinExistence type="predicted"/>
<dbReference type="PATRIC" id="fig|999411.4.peg.893"/>
<gene>
    <name evidence="1" type="ORF">HMPREF1092_00920</name>
</gene>
<accession>N9WF78</accession>
<evidence type="ECO:0000313" key="2">
    <source>
        <dbReference type="Proteomes" id="UP000013097"/>
    </source>
</evidence>
<keyword evidence="2" id="KW-1185">Reference proteome</keyword>
<name>N9WF78_9CLOT</name>
<dbReference type="Proteomes" id="UP000013097">
    <property type="component" value="Unassembled WGS sequence"/>
</dbReference>
<dbReference type="EMBL" id="AGYT01000008">
    <property type="protein sequence ID" value="ENZ01686.1"/>
    <property type="molecule type" value="Genomic_DNA"/>
</dbReference>
<dbReference type="AlphaFoldDB" id="N9WF78"/>
<dbReference type="HOGENOM" id="CLU_2218477_0_0_9"/>
<organism evidence="1 2">
    <name type="scientific">Clostridium thermobutyricum</name>
    <dbReference type="NCBI Taxonomy" id="29372"/>
    <lineage>
        <taxon>Bacteria</taxon>
        <taxon>Bacillati</taxon>
        <taxon>Bacillota</taxon>
        <taxon>Clostridia</taxon>
        <taxon>Eubacteriales</taxon>
        <taxon>Clostridiaceae</taxon>
        <taxon>Clostridium</taxon>
    </lineage>
</organism>
<protein>
    <submittedName>
        <fullName evidence="1">Uncharacterized protein</fullName>
    </submittedName>
</protein>
<evidence type="ECO:0000313" key="1">
    <source>
        <dbReference type="EMBL" id="ENZ01686.1"/>
    </source>
</evidence>
<comment type="caution">
    <text evidence="1">The sequence shown here is derived from an EMBL/GenBank/DDBJ whole genome shotgun (WGS) entry which is preliminary data.</text>
</comment>
<sequence>MVVPVRNFKTFILQEYSKGRSKETGATINDWIDVATINISIVKSRQSLVIDKVRRIVETYKGLTKSNLLIADTTRLISIDKTECYLVKNVIPSLWNNIELEKLEEF</sequence>